<dbReference type="AlphaFoldDB" id="A0A3A9YMY9"/>
<keyword evidence="3" id="KW-1185">Reference proteome</keyword>
<dbReference type="EMBL" id="RBAL01000023">
    <property type="protein sequence ID" value="RKN37658.1"/>
    <property type="molecule type" value="Genomic_DNA"/>
</dbReference>
<dbReference type="Proteomes" id="UP000272474">
    <property type="component" value="Unassembled WGS sequence"/>
</dbReference>
<evidence type="ECO:0000313" key="3">
    <source>
        <dbReference type="Proteomes" id="UP000272474"/>
    </source>
</evidence>
<protein>
    <submittedName>
        <fullName evidence="2">Uncharacterized protein</fullName>
    </submittedName>
</protein>
<name>A0A3A9YMY9_9ACTN</name>
<proteinExistence type="predicted"/>
<reference evidence="2 3" key="1">
    <citation type="journal article" date="2014" name="Int. J. Syst. Evol. Microbiol.">
        <title>Streptomyces hoynatensis sp. nov., isolated from deep marine sediment.</title>
        <authorList>
            <person name="Veyisoglu A."/>
            <person name="Sahin N."/>
        </authorList>
    </citation>
    <scope>NUCLEOTIDE SEQUENCE [LARGE SCALE GENOMIC DNA]</scope>
    <source>
        <strain evidence="2 3">KCTC 29097</strain>
    </source>
</reference>
<accession>A0A3A9YMY9</accession>
<sequence length="83" mass="8224">MAAGEAAGRAGPGGIRPPVRGGPVRPARPAVARRYDGGMSLSPLAAPVPPAVASAFLPGIPAALRPETASGTSPSGRGWWRST</sequence>
<feature type="compositionally biased region" description="Low complexity" evidence="1">
    <location>
        <begin position="16"/>
        <end position="28"/>
    </location>
</feature>
<evidence type="ECO:0000256" key="1">
    <source>
        <dbReference type="SAM" id="MobiDB-lite"/>
    </source>
</evidence>
<gene>
    <name evidence="2" type="ORF">D7294_27400</name>
</gene>
<organism evidence="2 3">
    <name type="scientific">Streptomyces hoynatensis</name>
    <dbReference type="NCBI Taxonomy" id="1141874"/>
    <lineage>
        <taxon>Bacteria</taxon>
        <taxon>Bacillati</taxon>
        <taxon>Actinomycetota</taxon>
        <taxon>Actinomycetes</taxon>
        <taxon>Kitasatosporales</taxon>
        <taxon>Streptomycetaceae</taxon>
        <taxon>Streptomyces</taxon>
    </lineage>
</organism>
<comment type="caution">
    <text evidence="2">The sequence shown here is derived from an EMBL/GenBank/DDBJ whole genome shotgun (WGS) entry which is preliminary data.</text>
</comment>
<evidence type="ECO:0000313" key="2">
    <source>
        <dbReference type="EMBL" id="RKN37658.1"/>
    </source>
</evidence>
<feature type="compositionally biased region" description="Polar residues" evidence="1">
    <location>
        <begin position="69"/>
        <end position="83"/>
    </location>
</feature>
<feature type="region of interest" description="Disordered" evidence="1">
    <location>
        <begin position="64"/>
        <end position="83"/>
    </location>
</feature>
<feature type="region of interest" description="Disordered" evidence="1">
    <location>
        <begin position="1"/>
        <end position="28"/>
    </location>
</feature>